<dbReference type="Proteomes" id="UP000486351">
    <property type="component" value="Unassembled WGS sequence"/>
</dbReference>
<protein>
    <recommendedName>
        <fullName evidence="4">RxLR effector protein</fullName>
    </recommendedName>
</protein>
<evidence type="ECO:0000313" key="2">
    <source>
        <dbReference type="EMBL" id="KAE9298597.1"/>
    </source>
</evidence>
<sequence>MTRLRQSIFILLFALVTKTNGLPNERRPRLSLGDAPAVKLHVTLKRKSLHSVQALALEGHMELDCWCIPQRESLEKIHALMKRFSTLKRKSLH</sequence>
<reference evidence="2 3" key="1">
    <citation type="submission" date="2018-09" db="EMBL/GenBank/DDBJ databases">
        <title>Genomic investigation of the strawberry pathogen Phytophthora fragariae indicates pathogenicity is determined by transcriptional variation in three key races.</title>
        <authorList>
            <person name="Adams T.M."/>
            <person name="Armitage A.D."/>
            <person name="Sobczyk M.K."/>
            <person name="Bates H.J."/>
            <person name="Dunwell J.M."/>
            <person name="Nellist C.F."/>
            <person name="Harrison R.J."/>
        </authorList>
    </citation>
    <scope>NUCLEOTIDE SEQUENCE [LARGE SCALE GENOMIC DNA]</scope>
    <source>
        <strain evidence="2 3">NOV-77</strain>
    </source>
</reference>
<name>A0A6G0QQN4_9STRA</name>
<evidence type="ECO:0000256" key="1">
    <source>
        <dbReference type="SAM" id="SignalP"/>
    </source>
</evidence>
<evidence type="ECO:0000313" key="3">
    <source>
        <dbReference type="Proteomes" id="UP000486351"/>
    </source>
</evidence>
<comment type="caution">
    <text evidence="2">The sequence shown here is derived from an EMBL/GenBank/DDBJ whole genome shotgun (WGS) entry which is preliminary data.</text>
</comment>
<feature type="chain" id="PRO_5026247678" description="RxLR effector protein" evidence="1">
    <location>
        <begin position="22"/>
        <end position="93"/>
    </location>
</feature>
<dbReference type="EMBL" id="QXFY01002366">
    <property type="protein sequence ID" value="KAE9298597.1"/>
    <property type="molecule type" value="Genomic_DNA"/>
</dbReference>
<evidence type="ECO:0008006" key="4">
    <source>
        <dbReference type="Google" id="ProtNLM"/>
    </source>
</evidence>
<feature type="signal peptide" evidence="1">
    <location>
        <begin position="1"/>
        <end position="21"/>
    </location>
</feature>
<organism evidence="2 3">
    <name type="scientific">Phytophthora fragariae</name>
    <dbReference type="NCBI Taxonomy" id="53985"/>
    <lineage>
        <taxon>Eukaryota</taxon>
        <taxon>Sar</taxon>
        <taxon>Stramenopiles</taxon>
        <taxon>Oomycota</taxon>
        <taxon>Peronosporomycetes</taxon>
        <taxon>Peronosporales</taxon>
        <taxon>Peronosporaceae</taxon>
        <taxon>Phytophthora</taxon>
    </lineage>
</organism>
<dbReference type="AlphaFoldDB" id="A0A6G0QQN4"/>
<proteinExistence type="predicted"/>
<accession>A0A6G0QQN4</accession>
<gene>
    <name evidence="2" type="ORF">PF008_g23464</name>
</gene>
<keyword evidence="1" id="KW-0732">Signal</keyword>